<dbReference type="Proteomes" id="UP001161409">
    <property type="component" value="Unassembled WGS sequence"/>
</dbReference>
<feature type="transmembrane region" description="Helical" evidence="7">
    <location>
        <begin position="79"/>
        <end position="100"/>
    </location>
</feature>
<gene>
    <name evidence="9" type="ORF">GCM10007924_23560</name>
</gene>
<comment type="similarity">
    <text evidence="7">Belongs to the TRAP transporter small permease family.</text>
</comment>
<comment type="caution">
    <text evidence="7">Lacks conserved residue(s) required for the propagation of feature annotation.</text>
</comment>
<keyword evidence="6 7" id="KW-0472">Membrane</keyword>
<evidence type="ECO:0000313" key="10">
    <source>
        <dbReference type="Proteomes" id="UP001161409"/>
    </source>
</evidence>
<evidence type="ECO:0000256" key="1">
    <source>
        <dbReference type="ARBA" id="ARBA00004651"/>
    </source>
</evidence>
<keyword evidence="10" id="KW-1185">Reference proteome</keyword>
<feature type="transmembrane region" description="Helical" evidence="7">
    <location>
        <begin position="112"/>
        <end position="133"/>
    </location>
</feature>
<evidence type="ECO:0000256" key="6">
    <source>
        <dbReference type="ARBA" id="ARBA00023136"/>
    </source>
</evidence>
<dbReference type="Pfam" id="PF04290">
    <property type="entry name" value="DctQ"/>
    <property type="match status" value="1"/>
</dbReference>
<keyword evidence="5 7" id="KW-1133">Transmembrane helix</keyword>
<evidence type="ECO:0000313" key="9">
    <source>
        <dbReference type="EMBL" id="GLQ07135.1"/>
    </source>
</evidence>
<evidence type="ECO:0000256" key="2">
    <source>
        <dbReference type="ARBA" id="ARBA00022448"/>
    </source>
</evidence>
<evidence type="ECO:0000256" key="3">
    <source>
        <dbReference type="ARBA" id="ARBA00022475"/>
    </source>
</evidence>
<comment type="subcellular location">
    <subcellularLocation>
        <location evidence="7">Cell inner membrane</location>
        <topology evidence="7">Multi-pass membrane protein</topology>
    </subcellularLocation>
    <subcellularLocation>
        <location evidence="1">Cell membrane</location>
        <topology evidence="1">Multi-pass membrane protein</topology>
    </subcellularLocation>
</comment>
<evidence type="ECO:0000259" key="8">
    <source>
        <dbReference type="Pfam" id="PF04290"/>
    </source>
</evidence>
<dbReference type="EMBL" id="BSNF01000008">
    <property type="protein sequence ID" value="GLQ07135.1"/>
    <property type="molecule type" value="Genomic_DNA"/>
</dbReference>
<keyword evidence="3" id="KW-1003">Cell membrane</keyword>
<sequence>MTVIAYAVTALSLLADILGRELFSQGIDGAPRFAVYAAIIAGFLGMSLAAEDDSHIRPQVFDYLVPPLFEKMFSRLADAVSALIYGGLGYLAVGFVRVTYENGDIAPVLDWPIWPVQLVLPYTFFSISLRYLVITVAPSLKRPDTSLGREIR</sequence>
<comment type="caution">
    <text evidence="9">The sequence shown here is derived from an EMBL/GenBank/DDBJ whole genome shotgun (WGS) entry which is preliminary data.</text>
</comment>
<organism evidence="9 10">
    <name type="scientific">Sneathiella chinensis</name>
    <dbReference type="NCBI Taxonomy" id="349750"/>
    <lineage>
        <taxon>Bacteria</taxon>
        <taxon>Pseudomonadati</taxon>
        <taxon>Pseudomonadota</taxon>
        <taxon>Alphaproteobacteria</taxon>
        <taxon>Sneathiellales</taxon>
        <taxon>Sneathiellaceae</taxon>
        <taxon>Sneathiella</taxon>
    </lineage>
</organism>
<keyword evidence="4 7" id="KW-0812">Transmembrane</keyword>
<dbReference type="InterPro" id="IPR055348">
    <property type="entry name" value="DctQ"/>
</dbReference>
<feature type="domain" description="Tripartite ATP-independent periplasmic transporters DctQ component" evidence="8">
    <location>
        <begin position="11"/>
        <end position="134"/>
    </location>
</feature>
<name>A0ABQ5U7K0_9PROT</name>
<reference evidence="9" key="1">
    <citation type="journal article" date="2014" name="Int. J. Syst. Evol. Microbiol.">
        <title>Complete genome of a new Firmicutes species belonging to the dominant human colonic microbiota ('Ruminococcus bicirculans') reveals two chromosomes and a selective capacity to utilize plant glucans.</title>
        <authorList>
            <consortium name="NISC Comparative Sequencing Program"/>
            <person name="Wegmann U."/>
            <person name="Louis P."/>
            <person name="Goesmann A."/>
            <person name="Henrissat B."/>
            <person name="Duncan S.H."/>
            <person name="Flint H.J."/>
        </authorList>
    </citation>
    <scope>NUCLEOTIDE SEQUENCE</scope>
    <source>
        <strain evidence="9">NBRC 103408</strain>
    </source>
</reference>
<comment type="subunit">
    <text evidence="7">The complex comprises the extracytoplasmic solute receptor protein and the two transmembrane proteins.</text>
</comment>
<accession>A0ABQ5U7K0</accession>
<keyword evidence="7" id="KW-0997">Cell inner membrane</keyword>
<reference evidence="9" key="2">
    <citation type="submission" date="2023-01" db="EMBL/GenBank/DDBJ databases">
        <title>Draft genome sequence of Sneathiella chinensis strain NBRC 103408.</title>
        <authorList>
            <person name="Sun Q."/>
            <person name="Mori K."/>
        </authorList>
    </citation>
    <scope>NUCLEOTIDE SEQUENCE</scope>
    <source>
        <strain evidence="9">NBRC 103408</strain>
    </source>
</reference>
<keyword evidence="2 7" id="KW-0813">Transport</keyword>
<evidence type="ECO:0000256" key="7">
    <source>
        <dbReference type="RuleBase" id="RU369079"/>
    </source>
</evidence>
<evidence type="ECO:0000256" key="5">
    <source>
        <dbReference type="ARBA" id="ARBA00022989"/>
    </source>
</evidence>
<protein>
    <recommendedName>
        <fullName evidence="7">TRAP transporter small permease protein</fullName>
    </recommendedName>
</protein>
<evidence type="ECO:0000256" key="4">
    <source>
        <dbReference type="ARBA" id="ARBA00022692"/>
    </source>
</evidence>
<proteinExistence type="inferred from homology"/>
<comment type="function">
    <text evidence="7">Part of the tripartite ATP-independent periplasmic (TRAP) transport system.</text>
</comment>